<organism evidence="1">
    <name type="scientific">uncultured haloarchaeon</name>
    <dbReference type="NCBI Taxonomy" id="160804"/>
    <lineage>
        <taxon>Archaea</taxon>
        <taxon>Methanobacteriati</taxon>
        <taxon>Methanobacteriota</taxon>
        <taxon>Stenosarchaea group</taxon>
        <taxon>Halobacteria</taxon>
        <taxon>Halobacteriales</taxon>
        <taxon>Halobacteriaceae</taxon>
        <taxon>environmental samples</taxon>
    </lineage>
</organism>
<dbReference type="AlphaFoldDB" id="A5YT06"/>
<accession>A5YT06</accession>
<sequence length="138" mass="14891">MDNTTLTGHMISRRMNESSELTRRTALGLSLGVLTSLGGCLSQSLSIQEIEDDTTEAGTITALVAVANDGSSATSAQLTVQCNVISGDTYTKTRQITVVGSRTNTYRFEFDVQDSEVDNRYEIAASISKDRLSFLGQL</sequence>
<name>A5YT06_9EURY</name>
<dbReference type="EMBL" id="EF584000">
    <property type="protein sequence ID" value="ABQ76113.1"/>
    <property type="molecule type" value="Genomic_DNA"/>
</dbReference>
<protein>
    <submittedName>
        <fullName evidence="1">Uncharacterized protein</fullName>
    </submittedName>
</protein>
<reference evidence="1" key="1">
    <citation type="journal article" date="2007" name="ISME J.">
        <title>Genomic plasticity in prokaryotes: the case of the square haloarchaeon.</title>
        <authorList>
            <person name="Cuadros-Orellana S."/>
            <person name="Martin-Cuadrado A.B."/>
            <person name="Legault B."/>
            <person name="D'Auria G."/>
            <person name="Zhaxybayeva O."/>
            <person name="Papke R.T."/>
            <person name="Rodriguez-Valera F."/>
        </authorList>
    </citation>
    <scope>NUCLEOTIDE SEQUENCE</scope>
</reference>
<evidence type="ECO:0000313" key="1">
    <source>
        <dbReference type="EMBL" id="ABQ76113.1"/>
    </source>
</evidence>
<proteinExistence type="predicted"/>